<reference evidence="1" key="1">
    <citation type="submission" date="2014-01" db="EMBL/GenBank/DDBJ databases">
        <authorList>
            <person name="Brown-Elliot B."/>
            <person name="Wallace R."/>
            <person name="Lenaerts A."/>
            <person name="Ordway D."/>
            <person name="DeGroote M.A."/>
            <person name="Parker T."/>
            <person name="Sizemore C."/>
            <person name="Tallon L.J."/>
            <person name="Sadzewicz L.K."/>
            <person name="Sengamalay N."/>
            <person name="Fraser C.M."/>
            <person name="Hine E."/>
            <person name="Shefchek K.A."/>
            <person name="Das S.P."/>
            <person name="Tettelin H."/>
        </authorList>
    </citation>
    <scope>NUCLEOTIDE SEQUENCE [LARGE SCALE GENOMIC DNA]</scope>
    <source>
        <strain evidence="1">4042</strain>
    </source>
</reference>
<protein>
    <submittedName>
        <fullName evidence="1">Putative rNA polymerase sigma-70 factor</fullName>
    </submittedName>
</protein>
<dbReference type="AlphaFoldDB" id="X8CLN5"/>
<sequence length="96" mass="10648">MSRTHPGEVDDVRGWLTVVASRICLDQVRSARARYERPAEIEHQAVAVNQAQRPTRPIGSHLTTRCAQPCSKSCVGSARASEWPSCCMTCFKCRST</sequence>
<dbReference type="EMBL" id="JAOB01000029">
    <property type="protein sequence ID" value="EUA56741.1"/>
    <property type="molecule type" value="Genomic_DNA"/>
</dbReference>
<dbReference type="PATRIC" id="fig|1299334.3.peg.2883"/>
<organism evidence="1">
    <name type="scientific">Mycobacterium xenopi 4042</name>
    <dbReference type="NCBI Taxonomy" id="1299334"/>
    <lineage>
        <taxon>Bacteria</taxon>
        <taxon>Bacillati</taxon>
        <taxon>Actinomycetota</taxon>
        <taxon>Actinomycetes</taxon>
        <taxon>Mycobacteriales</taxon>
        <taxon>Mycobacteriaceae</taxon>
        <taxon>Mycobacterium</taxon>
    </lineage>
</organism>
<evidence type="ECO:0000313" key="1">
    <source>
        <dbReference type="EMBL" id="EUA56741.1"/>
    </source>
</evidence>
<comment type="caution">
    <text evidence="1">The sequence shown here is derived from an EMBL/GenBank/DDBJ whole genome shotgun (WGS) entry which is preliminary data.</text>
</comment>
<proteinExistence type="predicted"/>
<gene>
    <name evidence="1" type="ORF">I553_8795</name>
</gene>
<name>X8CLN5_MYCXE</name>
<accession>X8CLN5</accession>